<reference evidence="2" key="1">
    <citation type="journal article" date="2022" name="J Environ Chem Eng">
        <title>Biodegradation of petroleum oil using a constructed nonpathogenic and heavy metal-tolerant bacterial consortium isolated from marine sponges.</title>
        <authorList>
            <person name="Dechsakulwatana C."/>
            <person name="Rungsihiranrut A."/>
            <person name="Muangchinda C."/>
            <person name="Ningthoujam R."/>
            <person name="Klankeo P."/>
            <person name="Pinyakong O."/>
        </authorList>
    </citation>
    <scope>NUCLEOTIDE SEQUENCE [LARGE SCALE GENOMIC DNA]</scope>
    <source>
        <strain evidence="2">MO2-4</strain>
    </source>
</reference>
<dbReference type="SUPFAM" id="SSF52540">
    <property type="entry name" value="P-loop containing nucleoside triphosphate hydrolases"/>
    <property type="match status" value="1"/>
</dbReference>
<evidence type="ECO:0000313" key="2">
    <source>
        <dbReference type="Proteomes" id="UP001185984"/>
    </source>
</evidence>
<dbReference type="RefSeq" id="WP_317516114.1">
    <property type="nucleotide sequence ID" value="NZ_JAPTHD010000001.1"/>
</dbReference>
<dbReference type="EMBL" id="JAPTHD010000001">
    <property type="protein sequence ID" value="MDV5823089.1"/>
    <property type="molecule type" value="Genomic_DNA"/>
</dbReference>
<comment type="caution">
    <text evidence="1">The sequence shown here is derived from an EMBL/GenBank/DDBJ whole genome shotgun (WGS) entry which is preliminary data.</text>
</comment>
<proteinExistence type="predicted"/>
<sequence>MMTIIHGPMASGKTFHAAAFRQHYQCHEAIDLDDIPRRHRLQMDGLLILTNLGAEQALKRLRKIEPAMEIRMVDIKTARQAIGVAPVAPPLPARRPKP</sequence>
<name>A0ABU3ZU86_9SPHN</name>
<keyword evidence="2" id="KW-1185">Reference proteome</keyword>
<protein>
    <recommendedName>
        <fullName evidence="3">ATP-binding protein</fullName>
    </recommendedName>
</protein>
<dbReference type="Proteomes" id="UP001185984">
    <property type="component" value="Unassembled WGS sequence"/>
</dbReference>
<gene>
    <name evidence="1" type="ORF">O0R41_05690</name>
</gene>
<organism evidence="1 2">
    <name type="scientific">Sphingobium naphthae</name>
    <dbReference type="NCBI Taxonomy" id="1886786"/>
    <lineage>
        <taxon>Bacteria</taxon>
        <taxon>Pseudomonadati</taxon>
        <taxon>Pseudomonadota</taxon>
        <taxon>Alphaproteobacteria</taxon>
        <taxon>Sphingomonadales</taxon>
        <taxon>Sphingomonadaceae</taxon>
        <taxon>Sphingobium</taxon>
    </lineage>
</organism>
<dbReference type="InterPro" id="IPR027417">
    <property type="entry name" value="P-loop_NTPase"/>
</dbReference>
<evidence type="ECO:0008006" key="3">
    <source>
        <dbReference type="Google" id="ProtNLM"/>
    </source>
</evidence>
<accession>A0ABU3ZU86</accession>
<evidence type="ECO:0000313" key="1">
    <source>
        <dbReference type="EMBL" id="MDV5823089.1"/>
    </source>
</evidence>